<dbReference type="SUPFAM" id="SSF51445">
    <property type="entry name" value="(Trans)glycosidases"/>
    <property type="match status" value="1"/>
</dbReference>
<accession>A0A037YIC8</accession>
<dbReference type="InterPro" id="IPR017853">
    <property type="entry name" value="GH"/>
</dbReference>
<evidence type="ECO:0000313" key="3">
    <source>
        <dbReference type="Proteomes" id="UP000050556"/>
    </source>
</evidence>
<dbReference type="Gene3D" id="3.20.20.80">
    <property type="entry name" value="Glycosidases"/>
    <property type="match status" value="1"/>
</dbReference>
<protein>
    <submittedName>
        <fullName evidence="1">Alpha-amylase</fullName>
    </submittedName>
</protein>
<sequence>MIPFIKDPVTKERKQIHPEDIHLTAKDFEASKDNISKDEWENLHALKEKRLNGMPKTTPKSDQVIMLQNQYVREMRKYGVRGLRYDAAKHSKHEQIERSITPPLKNYNERLHNTNLFNPKYHKKAVMNYMEYLVTCQLDEQQMSSLLYERDDLSAIDFSLLMKTIKAFSFGGDLQTLASKPGSTISSIPSERRILININHDFPNNGNLFNDFLFNHQQDEQLAMAYIAALPFSRPLVYWDGQVLKSTTEIKNYDGSTRVGGEA</sequence>
<reference evidence="1 3" key="1">
    <citation type="journal article" date="2015" name="Front. Microbiol.">
        <title>Genetic determinants of heat resistance in Escherichia coli.</title>
        <authorList>
            <person name="Mercer R.G."/>
            <person name="Zheng J."/>
            <person name="Garcia-Hernandez R."/>
            <person name="Ruan L."/>
            <person name="Ganzle M.G."/>
            <person name="McMullen L.M."/>
        </authorList>
    </citation>
    <scope>NUCLEOTIDE SEQUENCE [LARGE SCALE GENOMIC DNA]</scope>
    <source>
        <strain evidence="1 3">AW1.3</strain>
    </source>
</reference>
<reference evidence="2 4" key="2">
    <citation type="submission" date="2019-11" db="EMBL/GenBank/DDBJ databases">
        <authorList>
            <person name="Haines EK M."/>
        </authorList>
    </citation>
    <scope>NUCLEOTIDE SEQUENCE [LARGE SCALE GENOMIC DNA]</scope>
    <source>
        <strain evidence="2">KR2729</strain>
    </source>
</reference>
<evidence type="ECO:0000313" key="2">
    <source>
        <dbReference type="EMBL" id="VZR42582.1"/>
    </source>
</evidence>
<evidence type="ECO:0000313" key="4">
    <source>
        <dbReference type="Proteomes" id="UP000629265"/>
    </source>
</evidence>
<dbReference type="AlphaFoldDB" id="A0A037YIC8"/>
<dbReference type="Proteomes" id="UP000050556">
    <property type="component" value="Unassembled WGS sequence"/>
</dbReference>
<gene>
    <name evidence="1" type="ORF">ACU57_06700</name>
    <name evidence="2" type="ORF">IDONEFKE_01036</name>
</gene>
<name>A0A037YIC8_ECOLX</name>
<comment type="caution">
    <text evidence="1">The sequence shown here is derived from an EMBL/GenBank/DDBJ whole genome shotgun (WGS) entry which is preliminary data.</text>
</comment>
<dbReference type="EMBL" id="LDYI01000052">
    <property type="protein sequence ID" value="KPO15542.1"/>
    <property type="molecule type" value="Genomic_DNA"/>
</dbReference>
<dbReference type="EMBL" id="CACRYR010000333">
    <property type="protein sequence ID" value="VZR42582.1"/>
    <property type="molecule type" value="Genomic_DNA"/>
</dbReference>
<dbReference type="PATRIC" id="fig|562.10472.peg.2650"/>
<organism evidence="1 3">
    <name type="scientific">Escherichia coli</name>
    <dbReference type="NCBI Taxonomy" id="562"/>
    <lineage>
        <taxon>Bacteria</taxon>
        <taxon>Pseudomonadati</taxon>
        <taxon>Pseudomonadota</taxon>
        <taxon>Gammaproteobacteria</taxon>
        <taxon>Enterobacterales</taxon>
        <taxon>Enterobacteriaceae</taxon>
        <taxon>Escherichia</taxon>
    </lineage>
</organism>
<dbReference type="Proteomes" id="UP000629265">
    <property type="component" value="Unassembled WGS sequence"/>
</dbReference>
<evidence type="ECO:0000313" key="1">
    <source>
        <dbReference type="EMBL" id="KPO15542.1"/>
    </source>
</evidence>
<proteinExistence type="predicted"/>